<dbReference type="HOGENOM" id="CLU_2156446_0_0_10"/>
<evidence type="ECO:0000313" key="2">
    <source>
        <dbReference type="EMBL" id="EAR15267.1"/>
    </source>
</evidence>
<dbReference type="RefSeq" id="WP_015754586.1">
    <property type="nucleotide sequence ID" value="NC_013222.1"/>
</dbReference>
<feature type="chain" id="PRO_5002667607" description="Lipoprotein" evidence="1">
    <location>
        <begin position="22"/>
        <end position="111"/>
    </location>
</feature>
<dbReference type="STRING" id="313596.RB2501_13104"/>
<name>A4CK68_ROBBH</name>
<dbReference type="KEGG" id="rbi:RB2501_13104"/>
<feature type="signal peptide" evidence="1">
    <location>
        <begin position="1"/>
        <end position="21"/>
    </location>
</feature>
<evidence type="ECO:0000313" key="3">
    <source>
        <dbReference type="Proteomes" id="UP000009049"/>
    </source>
</evidence>
<dbReference type="OrthoDB" id="1440001at2"/>
<keyword evidence="3" id="KW-1185">Reference proteome</keyword>
<gene>
    <name evidence="2" type="ordered locus">RB2501_13104</name>
</gene>
<organism evidence="2 3">
    <name type="scientific">Robiginitalea biformata (strain ATCC BAA-864 / DSM 15991 / KCTC 12146 / HTCC2501)</name>
    <dbReference type="NCBI Taxonomy" id="313596"/>
    <lineage>
        <taxon>Bacteria</taxon>
        <taxon>Pseudomonadati</taxon>
        <taxon>Bacteroidota</taxon>
        <taxon>Flavobacteriia</taxon>
        <taxon>Flavobacteriales</taxon>
        <taxon>Flavobacteriaceae</taxon>
        <taxon>Robiginitalea</taxon>
    </lineage>
</organism>
<sequence length="111" mass="11744">MKLSKSITNIALTCTALLAFGCGGSDDDGLGNCSESAWTQIVANEAALYSDALFAYQNDPSAANCDNVKSAAVNYLEALRDILDCVPTTNRAEINDAIDDAQEEVNSEDCN</sequence>
<proteinExistence type="predicted"/>
<accession>A4CK68</accession>
<reference evidence="2 3" key="1">
    <citation type="journal article" date="2009" name="J. Bacteriol.">
        <title>Complete genome sequence of Robiginitalea biformata HTCC2501.</title>
        <authorList>
            <person name="Oh H.M."/>
            <person name="Giovannoni S.J."/>
            <person name="Lee K."/>
            <person name="Ferriera S."/>
            <person name="Johnson J."/>
            <person name="Cho J.C."/>
        </authorList>
    </citation>
    <scope>NUCLEOTIDE SEQUENCE [LARGE SCALE GENOMIC DNA]</scope>
    <source>
        <strain evidence="3">ATCC BAA-864 / HTCC2501 / KCTC 12146</strain>
    </source>
</reference>
<evidence type="ECO:0000256" key="1">
    <source>
        <dbReference type="SAM" id="SignalP"/>
    </source>
</evidence>
<dbReference type="EMBL" id="CP001712">
    <property type="protein sequence ID" value="EAR15267.1"/>
    <property type="molecule type" value="Genomic_DNA"/>
</dbReference>
<dbReference type="Proteomes" id="UP000009049">
    <property type="component" value="Chromosome"/>
</dbReference>
<protein>
    <recommendedName>
        <fullName evidence="4">Lipoprotein</fullName>
    </recommendedName>
</protein>
<dbReference type="PROSITE" id="PS51257">
    <property type="entry name" value="PROKAR_LIPOPROTEIN"/>
    <property type="match status" value="1"/>
</dbReference>
<keyword evidence="1" id="KW-0732">Signal</keyword>
<evidence type="ECO:0008006" key="4">
    <source>
        <dbReference type="Google" id="ProtNLM"/>
    </source>
</evidence>
<dbReference type="AlphaFoldDB" id="A4CK68"/>
<dbReference type="eggNOG" id="ENOG5033JJ1">
    <property type="taxonomic scope" value="Bacteria"/>
</dbReference>